<protein>
    <submittedName>
        <fullName evidence="1">Uncharacterized protein</fullName>
    </submittedName>
</protein>
<organism evidence="1 2">
    <name type="scientific">Thelephora ganbajun</name>
    <name type="common">Ganba fungus</name>
    <dbReference type="NCBI Taxonomy" id="370292"/>
    <lineage>
        <taxon>Eukaryota</taxon>
        <taxon>Fungi</taxon>
        <taxon>Dikarya</taxon>
        <taxon>Basidiomycota</taxon>
        <taxon>Agaricomycotina</taxon>
        <taxon>Agaricomycetes</taxon>
        <taxon>Thelephorales</taxon>
        <taxon>Thelephoraceae</taxon>
        <taxon>Thelephora</taxon>
    </lineage>
</organism>
<proteinExistence type="predicted"/>
<evidence type="ECO:0000313" key="1">
    <source>
        <dbReference type="EMBL" id="KAF9648618.1"/>
    </source>
</evidence>
<dbReference type="EMBL" id="MU118010">
    <property type="protein sequence ID" value="KAF9648618.1"/>
    <property type="molecule type" value="Genomic_DNA"/>
</dbReference>
<keyword evidence="2" id="KW-1185">Reference proteome</keyword>
<gene>
    <name evidence="1" type="ORF">BDM02DRAFT_2191632</name>
</gene>
<evidence type="ECO:0000313" key="2">
    <source>
        <dbReference type="Proteomes" id="UP000886501"/>
    </source>
</evidence>
<accession>A0ACB6ZGP2</accession>
<dbReference type="Proteomes" id="UP000886501">
    <property type="component" value="Unassembled WGS sequence"/>
</dbReference>
<comment type="caution">
    <text evidence="1">The sequence shown here is derived from an EMBL/GenBank/DDBJ whole genome shotgun (WGS) entry which is preliminary data.</text>
</comment>
<reference evidence="1" key="2">
    <citation type="journal article" date="2020" name="Nat. Commun.">
        <title>Large-scale genome sequencing of mycorrhizal fungi provides insights into the early evolution of symbiotic traits.</title>
        <authorList>
            <person name="Miyauchi S."/>
            <person name="Kiss E."/>
            <person name="Kuo A."/>
            <person name="Drula E."/>
            <person name="Kohler A."/>
            <person name="Sanchez-Garcia M."/>
            <person name="Morin E."/>
            <person name="Andreopoulos B."/>
            <person name="Barry K.W."/>
            <person name="Bonito G."/>
            <person name="Buee M."/>
            <person name="Carver A."/>
            <person name="Chen C."/>
            <person name="Cichocki N."/>
            <person name="Clum A."/>
            <person name="Culley D."/>
            <person name="Crous P.W."/>
            <person name="Fauchery L."/>
            <person name="Girlanda M."/>
            <person name="Hayes R.D."/>
            <person name="Keri Z."/>
            <person name="LaButti K."/>
            <person name="Lipzen A."/>
            <person name="Lombard V."/>
            <person name="Magnuson J."/>
            <person name="Maillard F."/>
            <person name="Murat C."/>
            <person name="Nolan M."/>
            <person name="Ohm R.A."/>
            <person name="Pangilinan J."/>
            <person name="Pereira M.F."/>
            <person name="Perotto S."/>
            <person name="Peter M."/>
            <person name="Pfister S."/>
            <person name="Riley R."/>
            <person name="Sitrit Y."/>
            <person name="Stielow J.B."/>
            <person name="Szollosi G."/>
            <person name="Zifcakova L."/>
            <person name="Stursova M."/>
            <person name="Spatafora J.W."/>
            <person name="Tedersoo L."/>
            <person name="Vaario L.M."/>
            <person name="Yamada A."/>
            <person name="Yan M."/>
            <person name="Wang P."/>
            <person name="Xu J."/>
            <person name="Bruns T."/>
            <person name="Baldrian P."/>
            <person name="Vilgalys R."/>
            <person name="Dunand C."/>
            <person name="Henrissat B."/>
            <person name="Grigoriev I.V."/>
            <person name="Hibbett D."/>
            <person name="Nagy L.G."/>
            <person name="Martin F.M."/>
        </authorList>
    </citation>
    <scope>NUCLEOTIDE SEQUENCE</scope>
    <source>
        <strain evidence="1">P2</strain>
    </source>
</reference>
<reference evidence="1" key="1">
    <citation type="submission" date="2019-10" db="EMBL/GenBank/DDBJ databases">
        <authorList>
            <consortium name="DOE Joint Genome Institute"/>
            <person name="Kuo A."/>
            <person name="Miyauchi S."/>
            <person name="Kiss E."/>
            <person name="Drula E."/>
            <person name="Kohler A."/>
            <person name="Sanchez-Garcia M."/>
            <person name="Andreopoulos B."/>
            <person name="Barry K.W."/>
            <person name="Bonito G."/>
            <person name="Buee M."/>
            <person name="Carver A."/>
            <person name="Chen C."/>
            <person name="Cichocki N."/>
            <person name="Clum A."/>
            <person name="Culley D."/>
            <person name="Crous P.W."/>
            <person name="Fauchery L."/>
            <person name="Girlanda M."/>
            <person name="Hayes R."/>
            <person name="Keri Z."/>
            <person name="Labutti K."/>
            <person name="Lipzen A."/>
            <person name="Lombard V."/>
            <person name="Magnuson J."/>
            <person name="Maillard F."/>
            <person name="Morin E."/>
            <person name="Murat C."/>
            <person name="Nolan M."/>
            <person name="Ohm R."/>
            <person name="Pangilinan J."/>
            <person name="Pereira M."/>
            <person name="Perotto S."/>
            <person name="Peter M."/>
            <person name="Riley R."/>
            <person name="Sitrit Y."/>
            <person name="Stielow B."/>
            <person name="Szollosi G."/>
            <person name="Zifcakova L."/>
            <person name="Stursova M."/>
            <person name="Spatafora J.W."/>
            <person name="Tedersoo L."/>
            <person name="Vaario L.-M."/>
            <person name="Yamada A."/>
            <person name="Yan M."/>
            <person name="Wang P."/>
            <person name="Xu J."/>
            <person name="Bruns T."/>
            <person name="Baldrian P."/>
            <person name="Vilgalys R."/>
            <person name="Henrissat B."/>
            <person name="Grigoriev I.V."/>
            <person name="Hibbett D."/>
            <person name="Nagy L.G."/>
            <person name="Martin F.M."/>
        </authorList>
    </citation>
    <scope>NUCLEOTIDE SEQUENCE</scope>
    <source>
        <strain evidence="1">P2</strain>
    </source>
</reference>
<sequence>MRWGLLTLRVLYPRRAHTYQCAKTDTAHQETRLESCLDTLKVGSTKPISLFQPKVVRTRPSRLFWDGYKRYLETPRSGMSAFCVSDYRITSQVVNAAFFDNLSLLGPVHGFGESTETSEEYSSTSSGPGFAEVKIQIRGTMINT</sequence>
<name>A0ACB6ZGP2_THEGA</name>